<organism evidence="1 2">
    <name type="scientific">Planoprotostelium fungivorum</name>
    <dbReference type="NCBI Taxonomy" id="1890364"/>
    <lineage>
        <taxon>Eukaryota</taxon>
        <taxon>Amoebozoa</taxon>
        <taxon>Evosea</taxon>
        <taxon>Variosea</taxon>
        <taxon>Cavosteliida</taxon>
        <taxon>Cavosteliaceae</taxon>
        <taxon>Planoprotostelium</taxon>
    </lineage>
</organism>
<comment type="caution">
    <text evidence="1">The sequence shown here is derived from an EMBL/GenBank/DDBJ whole genome shotgun (WGS) entry which is preliminary data.</text>
</comment>
<protein>
    <submittedName>
        <fullName evidence="1">Uncharacterized protein</fullName>
    </submittedName>
</protein>
<dbReference type="InParanoid" id="A0A2P6NBW5"/>
<keyword evidence="2" id="KW-1185">Reference proteome</keyword>
<dbReference type="AlphaFoldDB" id="A0A2P6NBW5"/>
<name>A0A2P6NBW5_9EUKA</name>
<dbReference type="Proteomes" id="UP000241769">
    <property type="component" value="Unassembled WGS sequence"/>
</dbReference>
<reference evidence="1 2" key="1">
    <citation type="journal article" date="2018" name="Genome Biol. Evol.">
        <title>Multiple Roots of Fruiting Body Formation in Amoebozoa.</title>
        <authorList>
            <person name="Hillmann F."/>
            <person name="Forbes G."/>
            <person name="Novohradska S."/>
            <person name="Ferling I."/>
            <person name="Riege K."/>
            <person name="Groth M."/>
            <person name="Westermann M."/>
            <person name="Marz M."/>
            <person name="Spaller T."/>
            <person name="Winckler T."/>
            <person name="Schaap P."/>
            <person name="Glockner G."/>
        </authorList>
    </citation>
    <scope>NUCLEOTIDE SEQUENCE [LARGE SCALE GENOMIC DNA]</scope>
    <source>
        <strain evidence="1 2">Jena</strain>
    </source>
</reference>
<accession>A0A2P6NBW5</accession>
<dbReference type="EMBL" id="MDYQ01000125">
    <property type="protein sequence ID" value="PRP81441.1"/>
    <property type="molecule type" value="Genomic_DNA"/>
</dbReference>
<sequence>MQGSSPVTKRAFHFEDSHVLLANNSNRNTRGSLCHNLSCPTKRQQIQCTLTRDPRLGWCILVSSKEKEAAWLNNGQQCCKGELEETSTQSERTERAVHLSQRLSCSLESSAL</sequence>
<proteinExistence type="predicted"/>
<evidence type="ECO:0000313" key="2">
    <source>
        <dbReference type="Proteomes" id="UP000241769"/>
    </source>
</evidence>
<evidence type="ECO:0000313" key="1">
    <source>
        <dbReference type="EMBL" id="PRP81441.1"/>
    </source>
</evidence>
<gene>
    <name evidence="1" type="ORF">PROFUN_10971</name>
</gene>